<proteinExistence type="predicted"/>
<feature type="compositionally biased region" description="Basic and acidic residues" evidence="1">
    <location>
        <begin position="102"/>
        <end position="112"/>
    </location>
</feature>
<feature type="compositionally biased region" description="Polar residues" evidence="1">
    <location>
        <begin position="260"/>
        <end position="271"/>
    </location>
</feature>
<protein>
    <submittedName>
        <fullName evidence="2">Uncharacterized protein</fullName>
    </submittedName>
</protein>
<dbReference type="EMBL" id="BDIP01005246">
    <property type="protein sequence ID" value="GIQ89625.1"/>
    <property type="molecule type" value="Genomic_DNA"/>
</dbReference>
<feature type="compositionally biased region" description="Basic and acidic residues" evidence="1">
    <location>
        <begin position="154"/>
        <end position="175"/>
    </location>
</feature>
<organism evidence="2 3">
    <name type="scientific">Kipferlia bialata</name>
    <dbReference type="NCBI Taxonomy" id="797122"/>
    <lineage>
        <taxon>Eukaryota</taxon>
        <taxon>Metamonada</taxon>
        <taxon>Carpediemonas-like organisms</taxon>
        <taxon>Kipferlia</taxon>
    </lineage>
</organism>
<feature type="compositionally biased region" description="Low complexity" evidence="1">
    <location>
        <begin position="183"/>
        <end position="211"/>
    </location>
</feature>
<feature type="non-terminal residue" evidence="2">
    <location>
        <position position="1"/>
    </location>
</feature>
<dbReference type="Proteomes" id="UP000265618">
    <property type="component" value="Unassembled WGS sequence"/>
</dbReference>
<keyword evidence="3" id="KW-1185">Reference proteome</keyword>
<dbReference type="AlphaFoldDB" id="A0A9K3GP82"/>
<feature type="region of interest" description="Disordered" evidence="1">
    <location>
        <begin position="154"/>
        <end position="294"/>
    </location>
</feature>
<reference evidence="2 3" key="1">
    <citation type="journal article" date="2018" name="PLoS ONE">
        <title>The draft genome of Kipferlia bialata reveals reductive genome evolution in fornicate parasites.</title>
        <authorList>
            <person name="Tanifuji G."/>
            <person name="Takabayashi S."/>
            <person name="Kume K."/>
            <person name="Takagi M."/>
            <person name="Nakayama T."/>
            <person name="Kamikawa R."/>
            <person name="Inagaki Y."/>
            <person name="Hashimoto T."/>
        </authorList>
    </citation>
    <scope>NUCLEOTIDE SEQUENCE [LARGE SCALE GENOMIC DNA]</scope>
    <source>
        <strain evidence="2">NY0173</strain>
    </source>
</reference>
<name>A0A9K3GP82_9EUKA</name>
<feature type="non-terminal residue" evidence="2">
    <location>
        <position position="294"/>
    </location>
</feature>
<evidence type="ECO:0000313" key="2">
    <source>
        <dbReference type="EMBL" id="GIQ89625.1"/>
    </source>
</evidence>
<sequence>LYRPASAQEHVGQARLLVWMEPTPPPVVDRSPSPATLRTMYRPTYDADVPAYPSIGSVGTSSLPLPPAQYAAPDSRPFMQSRPSGESEREIQAVLGHSDGGYMEREREREREDSEGDLDSSVVIETAMQINNEMAMLTRQLEVVMAGGERGIKAERWREGEREASPAQQRLDRSLTPKPPLPSHSVSRSPSPSTHSSTHSSAHSSATPSRSGTPGTSREREREARGQSLSGSSGSGSSKGSSSVQSSTSGTSGTSVSTSQREASPTPSFTPSAAGYSRMSGSHSSLPPKDPVPS</sequence>
<feature type="region of interest" description="Disordered" evidence="1">
    <location>
        <begin position="94"/>
        <end position="121"/>
    </location>
</feature>
<accession>A0A9K3GP82</accession>
<feature type="compositionally biased region" description="Low complexity" evidence="1">
    <location>
        <begin position="226"/>
        <end position="259"/>
    </location>
</feature>
<feature type="region of interest" description="Disordered" evidence="1">
    <location>
        <begin position="70"/>
        <end position="89"/>
    </location>
</feature>
<evidence type="ECO:0000256" key="1">
    <source>
        <dbReference type="SAM" id="MobiDB-lite"/>
    </source>
</evidence>
<evidence type="ECO:0000313" key="3">
    <source>
        <dbReference type="Proteomes" id="UP000265618"/>
    </source>
</evidence>
<gene>
    <name evidence="2" type="ORF">KIPB_012138</name>
</gene>
<comment type="caution">
    <text evidence="2">The sequence shown here is derived from an EMBL/GenBank/DDBJ whole genome shotgun (WGS) entry which is preliminary data.</text>
</comment>